<dbReference type="Proteomes" id="UP000198948">
    <property type="component" value="Unassembled WGS sequence"/>
</dbReference>
<dbReference type="OrthoDB" id="9815874at2"/>
<dbReference type="SUPFAM" id="SSF56281">
    <property type="entry name" value="Metallo-hydrolase/oxidoreductase"/>
    <property type="match status" value="1"/>
</dbReference>
<dbReference type="PANTHER" id="PTHR43223:SF2">
    <property type="entry name" value="METALLO-BETA-LACTAMASE DOMAIN-CONTAINING PROTEIN"/>
    <property type="match status" value="1"/>
</dbReference>
<dbReference type="InterPro" id="IPR044097">
    <property type="entry name" value="Bds1/SdsA1_MBL-fold"/>
</dbReference>
<dbReference type="InterPro" id="IPR001279">
    <property type="entry name" value="Metallo-B-lactamas"/>
</dbReference>
<gene>
    <name evidence="2" type="ORF">SAMN04488559_101320</name>
</gene>
<dbReference type="PANTHER" id="PTHR43223">
    <property type="entry name" value="ALKYL/ARYL-SULFATASE"/>
    <property type="match status" value="1"/>
</dbReference>
<dbReference type="InterPro" id="IPR038536">
    <property type="entry name" value="Alkyl/aryl-sulf_dimr_sf"/>
</dbReference>
<protein>
    <submittedName>
        <fullName evidence="2">Metallo-beta-lactamase superfamily protein</fullName>
    </submittedName>
</protein>
<dbReference type="GO" id="GO:0018741">
    <property type="term" value="F:linear primary-alkylsulfatase activity"/>
    <property type="evidence" value="ECO:0007669"/>
    <property type="project" value="InterPro"/>
</dbReference>
<dbReference type="RefSeq" id="WP_092649572.1">
    <property type="nucleotide sequence ID" value="NZ_FOHA01000001.1"/>
</dbReference>
<evidence type="ECO:0000259" key="1">
    <source>
        <dbReference type="SMART" id="SM00849"/>
    </source>
</evidence>
<reference evidence="2 3" key="1">
    <citation type="submission" date="2016-10" db="EMBL/GenBank/DDBJ databases">
        <authorList>
            <person name="de Groot N.N."/>
        </authorList>
    </citation>
    <scope>NUCLEOTIDE SEQUENCE [LARGE SCALE GENOMIC DNA]</scope>
    <source>
        <strain evidence="2 3">DSM 13760</strain>
    </source>
</reference>
<accession>A0A1H9Q4M3</accession>
<dbReference type="Gene3D" id="3.60.15.30">
    <property type="entry name" value="Metallo-beta-lactamase domain"/>
    <property type="match status" value="1"/>
</dbReference>
<dbReference type="SMART" id="SM00849">
    <property type="entry name" value="Lactamase_B"/>
    <property type="match status" value="1"/>
</dbReference>
<dbReference type="EMBL" id="FOHA01000001">
    <property type="protein sequence ID" value="SER54889.1"/>
    <property type="molecule type" value="Genomic_DNA"/>
</dbReference>
<dbReference type="InterPro" id="IPR029228">
    <property type="entry name" value="Alkyl_sulf_dimr"/>
</dbReference>
<dbReference type="InterPro" id="IPR052195">
    <property type="entry name" value="Bact_Alkyl/Aryl-Sulfatase"/>
</dbReference>
<organism evidence="2 3">
    <name type="scientific">Isobaculum melis</name>
    <dbReference type="NCBI Taxonomy" id="142588"/>
    <lineage>
        <taxon>Bacteria</taxon>
        <taxon>Bacillati</taxon>
        <taxon>Bacillota</taxon>
        <taxon>Bacilli</taxon>
        <taxon>Lactobacillales</taxon>
        <taxon>Carnobacteriaceae</taxon>
        <taxon>Isobaculum</taxon>
    </lineage>
</organism>
<keyword evidence="3" id="KW-1185">Reference proteome</keyword>
<feature type="domain" description="Metallo-beta-lactamase" evidence="1">
    <location>
        <begin position="36"/>
        <end position="248"/>
    </location>
</feature>
<dbReference type="InterPro" id="IPR036866">
    <property type="entry name" value="RibonucZ/Hydroxyglut_hydro"/>
</dbReference>
<name>A0A1H9Q4M3_9LACT</name>
<dbReference type="GO" id="GO:0018909">
    <property type="term" value="P:dodecyl sulfate metabolic process"/>
    <property type="evidence" value="ECO:0007669"/>
    <property type="project" value="InterPro"/>
</dbReference>
<sequence length="421" mass="46820">MIKKGEEALEKFSTTAYPKAINQVAKGIYHVTGYGHSNAIVIEGERSLILIDTLDSNERAKKMMTAMRKYTDKPVKTIIFTHGHPDHRGGSGAFKETVTEIIAFSNKQPVLKHTALLADVFEVRGKRQFGYALNDEEALLQGIGIREGKAVNDGKYDFLAPTEVLTADQTERVIDGIHLTLVAAPGETGDTGFIWLKEQGILCCGDNYYGCWPNLSAIRGGQYRDVAEWVDSLDKIMSYDAEIVLPGHTKALIGKAQVTEVLGNFRNAINEVLLQTLQGMNEGKAVDEVVACVQLPAHLQHLPYLGEYYGTIEWTVKAIYYAYLGWYDGNPTNLHRLNSKAYAHKMLALIGSKEKVYQEIEQALASGTYQWALELSDLLIQVEDKKGDLSKIAALRKQAPLETSANSRHYYLAYANDLEKN</sequence>
<dbReference type="STRING" id="142588.SAMN04488559_101320"/>
<dbReference type="Gene3D" id="1.25.40.880">
    <property type="entry name" value="Alkyl sulfatase, dimerisation domain"/>
    <property type="match status" value="1"/>
</dbReference>
<evidence type="ECO:0000313" key="2">
    <source>
        <dbReference type="EMBL" id="SER54889.1"/>
    </source>
</evidence>
<dbReference type="GO" id="GO:0046983">
    <property type="term" value="F:protein dimerization activity"/>
    <property type="evidence" value="ECO:0007669"/>
    <property type="project" value="InterPro"/>
</dbReference>
<dbReference type="Pfam" id="PF00753">
    <property type="entry name" value="Lactamase_B"/>
    <property type="match status" value="1"/>
</dbReference>
<dbReference type="AlphaFoldDB" id="A0A1H9Q4M3"/>
<dbReference type="Pfam" id="PF14863">
    <property type="entry name" value="Alkyl_sulf_dimr"/>
    <property type="match status" value="1"/>
</dbReference>
<evidence type="ECO:0000313" key="3">
    <source>
        <dbReference type="Proteomes" id="UP000198948"/>
    </source>
</evidence>
<proteinExistence type="predicted"/>
<dbReference type="CDD" id="cd07710">
    <property type="entry name" value="arylsulfatase_Sdsa1-like_MBL-fold"/>
    <property type="match status" value="1"/>
</dbReference>